<dbReference type="Gene3D" id="2.30.29.30">
    <property type="entry name" value="Pleckstrin-homology domain (PH domain)/Phosphotyrosine-binding domain (PTB)"/>
    <property type="match status" value="1"/>
</dbReference>
<dbReference type="PROSITE" id="PS51778">
    <property type="entry name" value="VAST"/>
    <property type="match status" value="1"/>
</dbReference>
<comment type="subcellular location">
    <subcellularLocation>
        <location evidence="1">Membrane</location>
        <topology evidence="1">Single-pass membrane protein</topology>
    </subcellularLocation>
</comment>
<dbReference type="AlphaFoldDB" id="A0A482XD55"/>
<dbReference type="PANTHER" id="PTHR23319">
    <property type="entry name" value="GRAM DOMAIN CONTAINING 1B, ISOFORM E"/>
    <property type="match status" value="1"/>
</dbReference>
<dbReference type="Pfam" id="PF02893">
    <property type="entry name" value="GRAM"/>
    <property type="match status" value="1"/>
</dbReference>
<dbReference type="InterPro" id="IPR031968">
    <property type="entry name" value="VASt"/>
</dbReference>
<feature type="domain" description="VASt" evidence="6">
    <location>
        <begin position="237"/>
        <end position="409"/>
    </location>
</feature>
<accession>A0A482XD55</accession>
<evidence type="ECO:0000256" key="4">
    <source>
        <dbReference type="ARBA" id="ARBA00023136"/>
    </source>
</evidence>
<reference evidence="7 8" key="1">
    <citation type="journal article" date="2017" name="Gigascience">
        <title>Genome sequence of the small brown planthopper, Laodelphax striatellus.</title>
        <authorList>
            <person name="Zhu J."/>
            <person name="Jiang F."/>
            <person name="Wang X."/>
            <person name="Yang P."/>
            <person name="Bao Y."/>
            <person name="Zhao W."/>
            <person name="Wang W."/>
            <person name="Lu H."/>
            <person name="Wang Q."/>
            <person name="Cui N."/>
            <person name="Li J."/>
            <person name="Chen X."/>
            <person name="Luo L."/>
            <person name="Yu J."/>
            <person name="Kang L."/>
            <person name="Cui F."/>
        </authorList>
    </citation>
    <scope>NUCLEOTIDE SEQUENCE [LARGE SCALE GENOMIC DNA]</scope>
    <source>
        <strain evidence="7">Lst14</strain>
    </source>
</reference>
<dbReference type="SMR" id="A0A482XD55"/>
<keyword evidence="3 5" id="KW-1133">Transmembrane helix</keyword>
<keyword evidence="4 5" id="KW-0472">Membrane</keyword>
<evidence type="ECO:0000313" key="7">
    <source>
        <dbReference type="EMBL" id="RZF43627.1"/>
    </source>
</evidence>
<protein>
    <recommendedName>
        <fullName evidence="6">VASt domain-containing protein</fullName>
    </recommendedName>
</protein>
<sequence>MNQHSQKKNKKIKKKSKKASWYEVLYPTYKSRCIDFKRIFSDVIPSNDRLIADYACALQREILVQGRLYASLEYVCFYANIFRWETKVYVKWEDVRAINREKTAYVIPNAIQIHTEHEKYFLTSFISRDKTYGMLFRLWQNALSEQPFSRADIFNLVKLCYGSGTDLSYSSEDDELVAMDQKLMRSTSQASDKPAKPLELTTNEKGLREIMPSLVNAEVEIAEKTNEEPIICPVPHEGRLVLKSDFNVDVDKLFDLLFTESEFFINFHKSRKNTDLKFTPWLLKSDSNQKVRTFRLNVPVNQPLGPKSCHVKESQVLSKLSQPGELYIIDAETSNYGVPYADTFYVDFHYCLLKTSSKTSSLTVHSQVMYRKSVWGLIKNFIEKNVWAGVEDSFNHLLKSLNEYCKGLKDGEKVKALNYKTNQPVEDFPENDKLCDRAISQIENETLLVQPQPVTSLTTEKQVPFRAIIFSILVVMALINFALFYQYNSVEKNFNIHRKSNNRLASRFCDRYIDCPESKYCKKSNLLDWRDLIHSLSIIQQAENNLRIAKAKLIELIQRNSKMTSVTH</sequence>
<evidence type="ECO:0000256" key="1">
    <source>
        <dbReference type="ARBA" id="ARBA00004167"/>
    </source>
</evidence>
<comment type="caution">
    <text evidence="7">The sequence shown here is derived from an EMBL/GenBank/DDBJ whole genome shotgun (WGS) entry which is preliminary data.</text>
</comment>
<evidence type="ECO:0000256" key="2">
    <source>
        <dbReference type="ARBA" id="ARBA00022692"/>
    </source>
</evidence>
<keyword evidence="2 5" id="KW-0812">Transmembrane</keyword>
<dbReference type="STRING" id="195883.A0A482XD55"/>
<dbReference type="GO" id="GO:0005789">
    <property type="term" value="C:endoplasmic reticulum membrane"/>
    <property type="evidence" value="ECO:0007669"/>
    <property type="project" value="TreeGrafter"/>
</dbReference>
<evidence type="ECO:0000313" key="8">
    <source>
        <dbReference type="Proteomes" id="UP000291343"/>
    </source>
</evidence>
<dbReference type="CDD" id="cd13220">
    <property type="entry name" value="PH-GRAM_GRAMDC"/>
    <property type="match status" value="1"/>
</dbReference>
<gene>
    <name evidence="7" type="ORF">LSTR_LSTR009224</name>
</gene>
<dbReference type="GO" id="GO:0140268">
    <property type="term" value="C:endoplasmic reticulum-plasma membrane contact site"/>
    <property type="evidence" value="ECO:0007669"/>
    <property type="project" value="TreeGrafter"/>
</dbReference>
<dbReference type="OrthoDB" id="2162691at2759"/>
<dbReference type="SMART" id="SM00568">
    <property type="entry name" value="GRAM"/>
    <property type="match status" value="1"/>
</dbReference>
<feature type="transmembrane region" description="Helical" evidence="5">
    <location>
        <begin position="463"/>
        <end position="485"/>
    </location>
</feature>
<dbReference type="InParanoid" id="A0A482XD55"/>
<evidence type="ECO:0000259" key="6">
    <source>
        <dbReference type="PROSITE" id="PS51778"/>
    </source>
</evidence>
<dbReference type="Proteomes" id="UP000291343">
    <property type="component" value="Unassembled WGS sequence"/>
</dbReference>
<keyword evidence="8" id="KW-1185">Reference proteome</keyword>
<evidence type="ECO:0000256" key="5">
    <source>
        <dbReference type="SAM" id="Phobius"/>
    </source>
</evidence>
<dbReference type="InterPro" id="IPR004182">
    <property type="entry name" value="GRAM"/>
</dbReference>
<name>A0A482XD55_LAOST</name>
<dbReference type="EMBL" id="QKKF02012532">
    <property type="protein sequence ID" value="RZF43627.1"/>
    <property type="molecule type" value="Genomic_DNA"/>
</dbReference>
<dbReference type="GO" id="GO:0032366">
    <property type="term" value="P:intracellular sterol transport"/>
    <property type="evidence" value="ECO:0007669"/>
    <property type="project" value="TreeGrafter"/>
</dbReference>
<dbReference type="PANTHER" id="PTHR23319:SF4">
    <property type="entry name" value="GRAM DOMAIN CONTAINING 1B, ISOFORM E"/>
    <property type="match status" value="1"/>
</dbReference>
<dbReference type="Pfam" id="PF16016">
    <property type="entry name" value="VASt"/>
    <property type="match status" value="1"/>
</dbReference>
<dbReference type="GO" id="GO:0005886">
    <property type="term" value="C:plasma membrane"/>
    <property type="evidence" value="ECO:0007669"/>
    <property type="project" value="TreeGrafter"/>
</dbReference>
<dbReference type="InterPro" id="IPR011993">
    <property type="entry name" value="PH-like_dom_sf"/>
</dbReference>
<dbReference type="GO" id="GO:0032934">
    <property type="term" value="F:sterol binding"/>
    <property type="evidence" value="ECO:0007669"/>
    <property type="project" value="TreeGrafter"/>
</dbReference>
<proteinExistence type="predicted"/>
<dbReference type="GO" id="GO:0120015">
    <property type="term" value="F:sterol transfer activity"/>
    <property type="evidence" value="ECO:0007669"/>
    <property type="project" value="TreeGrafter"/>
</dbReference>
<organism evidence="7 8">
    <name type="scientific">Laodelphax striatellus</name>
    <name type="common">Small brown planthopper</name>
    <name type="synonym">Delphax striatella</name>
    <dbReference type="NCBI Taxonomy" id="195883"/>
    <lineage>
        <taxon>Eukaryota</taxon>
        <taxon>Metazoa</taxon>
        <taxon>Ecdysozoa</taxon>
        <taxon>Arthropoda</taxon>
        <taxon>Hexapoda</taxon>
        <taxon>Insecta</taxon>
        <taxon>Pterygota</taxon>
        <taxon>Neoptera</taxon>
        <taxon>Paraneoptera</taxon>
        <taxon>Hemiptera</taxon>
        <taxon>Auchenorrhyncha</taxon>
        <taxon>Fulgoroidea</taxon>
        <taxon>Delphacidae</taxon>
        <taxon>Criomorphinae</taxon>
        <taxon>Laodelphax</taxon>
    </lineage>
</organism>
<evidence type="ECO:0000256" key="3">
    <source>
        <dbReference type="ARBA" id="ARBA00022989"/>
    </source>
</evidence>
<dbReference type="InterPro" id="IPR051482">
    <property type="entry name" value="Cholesterol_transport"/>
</dbReference>